<proteinExistence type="predicted"/>
<dbReference type="EMBL" id="UYYF01001046">
    <property type="protein sequence ID" value="VDM99464.1"/>
    <property type="molecule type" value="Genomic_DNA"/>
</dbReference>
<dbReference type="Pfam" id="PF07679">
    <property type="entry name" value="I-set"/>
    <property type="match status" value="1"/>
</dbReference>
<dbReference type="PROSITE" id="PS50835">
    <property type="entry name" value="IG_LIKE"/>
    <property type="match status" value="1"/>
</dbReference>
<evidence type="ECO:0000313" key="5">
    <source>
        <dbReference type="WBParaSite" id="TCLT_0000314201-mRNA-1"/>
    </source>
</evidence>
<protein>
    <submittedName>
        <fullName evidence="5">Ig-like domain-containing protein</fullName>
    </submittedName>
</protein>
<dbReference type="InterPro" id="IPR007110">
    <property type="entry name" value="Ig-like_dom"/>
</dbReference>
<dbReference type="PANTHER" id="PTHR47633:SF4">
    <property type="entry name" value="MYOPALLADIN ISOFORM X1"/>
    <property type="match status" value="1"/>
</dbReference>
<dbReference type="InterPro" id="IPR003598">
    <property type="entry name" value="Ig_sub2"/>
</dbReference>
<dbReference type="FunFam" id="2.60.40.10:FF:000107">
    <property type="entry name" value="Myosin, light chain kinase a"/>
    <property type="match status" value="1"/>
</dbReference>
<dbReference type="InterPro" id="IPR003599">
    <property type="entry name" value="Ig_sub"/>
</dbReference>
<dbReference type="STRING" id="103827.A0A0N5CSE1"/>
<evidence type="ECO:0000256" key="1">
    <source>
        <dbReference type="ARBA" id="ARBA00023319"/>
    </source>
</evidence>
<evidence type="ECO:0000313" key="3">
    <source>
        <dbReference type="EMBL" id="VDM99464.1"/>
    </source>
</evidence>
<evidence type="ECO:0000259" key="2">
    <source>
        <dbReference type="PROSITE" id="PS50835"/>
    </source>
</evidence>
<dbReference type="AlphaFoldDB" id="A0A0N5CSE1"/>
<dbReference type="SMART" id="SM00408">
    <property type="entry name" value="IGc2"/>
    <property type="match status" value="1"/>
</dbReference>
<dbReference type="InterPro" id="IPR013098">
    <property type="entry name" value="Ig_I-set"/>
</dbReference>
<gene>
    <name evidence="3" type="ORF">TCLT_LOCUS3142</name>
</gene>
<dbReference type="InterPro" id="IPR013783">
    <property type="entry name" value="Ig-like_fold"/>
</dbReference>
<dbReference type="SMART" id="SM00409">
    <property type="entry name" value="IG"/>
    <property type="match status" value="1"/>
</dbReference>
<dbReference type="InterPro" id="IPR036179">
    <property type="entry name" value="Ig-like_dom_sf"/>
</dbReference>
<dbReference type="Proteomes" id="UP000276776">
    <property type="component" value="Unassembled WGS sequence"/>
</dbReference>
<name>A0A0N5CSE1_THECL</name>
<keyword evidence="4" id="KW-1185">Reference proteome</keyword>
<reference evidence="3 4" key="2">
    <citation type="submission" date="2018-11" db="EMBL/GenBank/DDBJ databases">
        <authorList>
            <consortium name="Pathogen Informatics"/>
        </authorList>
    </citation>
    <scope>NUCLEOTIDE SEQUENCE [LARGE SCALE GENOMIC DNA]</scope>
</reference>
<sequence length="674" mass="75386">MHANVEVYRPAESGEYETTIIDRTQAVPSLLAISALASRLKMISIYVTFTKKDDVAHQAIIIEYESVVEEEATLNLTMLTAPRFYSKEEDVWSYRKKHQEVDDNRKNVVAVFVEVEATCPDQTVELIASINLPPSAPGVIDGTQSAQSVFESSSFSWSESSSAGMIQAPRFIKALENTTAVTGQCHRFKCIVVGSPTPTVRWYVDGDAIHNSDVYQTVYEDGVCILIIRELAIEDEGEYSCEANNDAGRAITKCFLRIITEADLKCQEQIICSNILHGSKLNANNDNFAFLADSISSDFDVNRVICHNSFPDCSSLSKSSTAHPLEQTFCSASFEFMRNKLVKAEALGIVTCYTSTQKGLRRNLASLEQNSNISICIPSAKMVCEFIWPCANSEEFKFGIILPTEQTTNILIKISKAAQAEQSQHLLSVKKSLYETVSLAICQPWEELVLWKRPENEYISNNAFALMQEKALQISAQILIRNNCKTPHKSLTKSFELKSDCIVCKSQFYVDIEIEIEKKVRQSMATFSILVCPILRIQQSISTPETVTKKRKNECRRRTGSNTYSFPQNFTNNGQESCCNITPSNGIIDEETEIHSNPSAIVQRCVDELLDSEIPSSASYAEQVYKGNERDEPSNKTIGKLLGTLIPEVFLSCSFHRESEHNEMVENLPSPLLL</sequence>
<dbReference type="SUPFAM" id="SSF48726">
    <property type="entry name" value="Immunoglobulin"/>
    <property type="match status" value="1"/>
</dbReference>
<dbReference type="OrthoDB" id="5969272at2759"/>
<organism evidence="5">
    <name type="scientific">Thelazia callipaeda</name>
    <name type="common">Oriental eyeworm</name>
    <name type="synonym">Parasitic nematode</name>
    <dbReference type="NCBI Taxonomy" id="103827"/>
    <lineage>
        <taxon>Eukaryota</taxon>
        <taxon>Metazoa</taxon>
        <taxon>Ecdysozoa</taxon>
        <taxon>Nematoda</taxon>
        <taxon>Chromadorea</taxon>
        <taxon>Rhabditida</taxon>
        <taxon>Spirurina</taxon>
        <taxon>Spiruromorpha</taxon>
        <taxon>Thelazioidea</taxon>
        <taxon>Thelaziidae</taxon>
        <taxon>Thelazia</taxon>
    </lineage>
</organism>
<reference evidence="5" key="1">
    <citation type="submission" date="2017-02" db="UniProtKB">
        <authorList>
            <consortium name="WormBaseParasite"/>
        </authorList>
    </citation>
    <scope>IDENTIFICATION</scope>
</reference>
<feature type="domain" description="Ig-like" evidence="2">
    <location>
        <begin position="169"/>
        <end position="252"/>
    </location>
</feature>
<evidence type="ECO:0000313" key="4">
    <source>
        <dbReference type="Proteomes" id="UP000276776"/>
    </source>
</evidence>
<dbReference type="WBParaSite" id="TCLT_0000314201-mRNA-1">
    <property type="protein sequence ID" value="TCLT_0000314201-mRNA-1"/>
    <property type="gene ID" value="TCLT_0000314201"/>
</dbReference>
<keyword evidence="1" id="KW-0393">Immunoglobulin domain</keyword>
<dbReference type="Gene3D" id="2.60.40.10">
    <property type="entry name" value="Immunoglobulins"/>
    <property type="match status" value="1"/>
</dbReference>
<dbReference type="PANTHER" id="PTHR47633">
    <property type="entry name" value="IMMUNOGLOBULIN"/>
    <property type="match status" value="1"/>
</dbReference>
<accession>A0A0N5CSE1</accession>